<reference evidence="2 3" key="1">
    <citation type="submission" date="2017-02" db="EMBL/GenBank/DDBJ databases">
        <title>isolation and characterization of a novel temperate virus Aeropyrum globular virus 1 infecting hyperthermophilic archaeon Aeropyrum.</title>
        <authorList>
            <person name="Yumiya M."/>
            <person name="Yoshida T."/>
            <person name="Sako Y."/>
        </authorList>
    </citation>
    <scope>NUCLEOTIDE SEQUENCE [LARGE SCALE GENOMIC DNA]</scope>
    <source>
        <strain evidence="2 3">YK1-12-2013</strain>
    </source>
</reference>
<feature type="transmembrane region" description="Helical" evidence="1">
    <location>
        <begin position="12"/>
        <end position="34"/>
    </location>
</feature>
<feature type="transmembrane region" description="Helical" evidence="1">
    <location>
        <begin position="40"/>
        <end position="58"/>
    </location>
</feature>
<dbReference type="RefSeq" id="WP_131160540.1">
    <property type="nucleotide sequence ID" value="NZ_BDMD01000078.1"/>
</dbReference>
<name>A0A401HB44_AERPX</name>
<proteinExistence type="predicted"/>
<keyword evidence="1" id="KW-0812">Transmembrane</keyword>
<keyword evidence="1" id="KW-1133">Transmembrane helix</keyword>
<accession>A0A401HB44</accession>
<dbReference type="EMBL" id="BDMD01000078">
    <property type="protein sequence ID" value="GBF09590.1"/>
    <property type="molecule type" value="Genomic_DNA"/>
</dbReference>
<evidence type="ECO:0000313" key="2">
    <source>
        <dbReference type="EMBL" id="GBF09590.1"/>
    </source>
</evidence>
<sequence length="176" mass="19139">MAAKCSLLYKASLVGLAVSDIVVTTLLVTLIYYLGPGSRLLVAGSIFVATLVGLWVVYRDMAGMARAVGIIEEGRDSVSCYRLGEALLWWEGERLLCYSPPYKRFIRARLDEVIDTRDPGLSGPGFVCAAPLQIEDVEFREDGTGYKVRGVVAVLTPEGKIAVGRGELEYVGEAFN</sequence>
<gene>
    <name evidence="2" type="ORF">apy_13150</name>
</gene>
<evidence type="ECO:0000313" key="3">
    <source>
        <dbReference type="Proteomes" id="UP000291213"/>
    </source>
</evidence>
<protein>
    <submittedName>
        <fullName evidence="2">Uncharacterized protein</fullName>
    </submittedName>
</protein>
<dbReference type="AlphaFoldDB" id="A0A401HB44"/>
<evidence type="ECO:0000256" key="1">
    <source>
        <dbReference type="SAM" id="Phobius"/>
    </source>
</evidence>
<dbReference type="OrthoDB" id="380121at2157"/>
<dbReference type="Proteomes" id="UP000291213">
    <property type="component" value="Unassembled WGS sequence"/>
</dbReference>
<organism evidence="2 3">
    <name type="scientific">Aeropyrum pernix</name>
    <dbReference type="NCBI Taxonomy" id="56636"/>
    <lineage>
        <taxon>Archaea</taxon>
        <taxon>Thermoproteota</taxon>
        <taxon>Thermoprotei</taxon>
        <taxon>Desulfurococcales</taxon>
        <taxon>Desulfurococcaceae</taxon>
        <taxon>Aeropyrum</taxon>
    </lineage>
</organism>
<keyword evidence="1" id="KW-0472">Membrane</keyword>
<comment type="caution">
    <text evidence="2">The sequence shown here is derived from an EMBL/GenBank/DDBJ whole genome shotgun (WGS) entry which is preliminary data.</text>
</comment>